<sequence>MELKKLLDDYEIGGIGDIKKHTLRFHSYRIGTVEGMLTIFAEYTSGQFPITYKGYPSGQELLIELCNLNLELREKPLKECAEILIRWSLENIHPYYHYGDDVAALEQVDNDADQYWDMLVNVIECYSISVKDMVQDLEQLYTDTMTLFAIRSLMEGKITDAQRIYGEVRVPDEKNLLHAWYRADSVHRPLVLQDFIENIPKLKMGLEYDISTGQIQLQPVVKSVVDAAYFGLARFMAVNANALDDYGGKTNIAFCQACGKAFIKRGNRQKYCGTLECQSVRNKLKSKEYYYRKRR</sequence>
<dbReference type="EMBL" id="JACJKY010000014">
    <property type="protein sequence ID" value="MBM6921318.1"/>
    <property type="molecule type" value="Genomic_DNA"/>
</dbReference>
<organism evidence="1 2">
    <name type="scientific">Merdimmobilis hominis</name>
    <dbReference type="NCBI Taxonomy" id="2897707"/>
    <lineage>
        <taxon>Bacteria</taxon>
        <taxon>Bacillati</taxon>
        <taxon>Bacillota</taxon>
        <taxon>Clostridia</taxon>
        <taxon>Eubacteriales</taxon>
        <taxon>Oscillospiraceae</taxon>
        <taxon>Merdimmobilis</taxon>
    </lineage>
</organism>
<reference evidence="1" key="1">
    <citation type="submission" date="2020-08" db="EMBL/GenBank/DDBJ databases">
        <authorList>
            <person name="Cejkova D."/>
            <person name="Kubasova T."/>
            <person name="Jahodarova E."/>
            <person name="Rychlik I."/>
        </authorList>
    </citation>
    <scope>NUCLEOTIDE SEQUENCE</scope>
    <source>
        <strain evidence="1">An559</strain>
    </source>
</reference>
<dbReference type="RefSeq" id="WP_204447127.1">
    <property type="nucleotide sequence ID" value="NZ_JACJKY010000014.1"/>
</dbReference>
<name>A0A938X7L6_9FIRM</name>
<evidence type="ECO:0000313" key="2">
    <source>
        <dbReference type="Proteomes" id="UP000774750"/>
    </source>
</evidence>
<dbReference type="Proteomes" id="UP000774750">
    <property type="component" value="Unassembled WGS sequence"/>
</dbReference>
<gene>
    <name evidence="1" type="ORF">H6A12_09135</name>
</gene>
<evidence type="ECO:0000313" key="1">
    <source>
        <dbReference type="EMBL" id="MBM6921318.1"/>
    </source>
</evidence>
<proteinExistence type="predicted"/>
<reference evidence="1" key="2">
    <citation type="journal article" date="2021" name="Sci. Rep.">
        <title>The distribution of antibiotic resistance genes in chicken gut microbiota commensals.</title>
        <authorList>
            <person name="Juricova H."/>
            <person name="Matiasovicova J."/>
            <person name="Kubasova T."/>
            <person name="Cejkova D."/>
            <person name="Rychlik I."/>
        </authorList>
    </citation>
    <scope>NUCLEOTIDE SEQUENCE</scope>
    <source>
        <strain evidence="1">An559</strain>
    </source>
</reference>
<accession>A0A938X7L6</accession>
<comment type="caution">
    <text evidence="1">The sequence shown here is derived from an EMBL/GenBank/DDBJ whole genome shotgun (WGS) entry which is preliminary data.</text>
</comment>
<dbReference type="AlphaFoldDB" id="A0A938X7L6"/>
<keyword evidence="2" id="KW-1185">Reference proteome</keyword>
<protein>
    <submittedName>
        <fullName evidence="1">Uncharacterized protein</fullName>
    </submittedName>
</protein>